<dbReference type="Proteomes" id="UP000447434">
    <property type="component" value="Chromosome 2"/>
</dbReference>
<dbReference type="PANTHER" id="PTHR36767">
    <property type="entry name" value="OS05G0126200 PROTEIN"/>
    <property type="match status" value="1"/>
</dbReference>
<name>A0A6A4R1H5_LUPAL</name>
<gene>
    <name evidence="2" type="ORF">Lalb_Chr02g0154671</name>
</gene>
<protein>
    <submittedName>
        <fullName evidence="2">Uncharacterized protein</fullName>
    </submittedName>
</protein>
<keyword evidence="1" id="KW-1133">Transmembrane helix</keyword>
<comment type="caution">
    <text evidence="2">The sequence shown here is derived from an EMBL/GenBank/DDBJ whole genome shotgun (WGS) entry which is preliminary data.</text>
</comment>
<dbReference type="AlphaFoldDB" id="A0A6A4R1H5"/>
<keyword evidence="3" id="KW-1185">Reference proteome</keyword>
<dbReference type="GO" id="GO:0005739">
    <property type="term" value="C:mitochondrion"/>
    <property type="evidence" value="ECO:0007669"/>
    <property type="project" value="TreeGrafter"/>
</dbReference>
<evidence type="ECO:0000256" key="1">
    <source>
        <dbReference type="SAM" id="Phobius"/>
    </source>
</evidence>
<organism evidence="2 3">
    <name type="scientific">Lupinus albus</name>
    <name type="common">White lupine</name>
    <name type="synonym">Lupinus termis</name>
    <dbReference type="NCBI Taxonomy" id="3870"/>
    <lineage>
        <taxon>Eukaryota</taxon>
        <taxon>Viridiplantae</taxon>
        <taxon>Streptophyta</taxon>
        <taxon>Embryophyta</taxon>
        <taxon>Tracheophyta</taxon>
        <taxon>Spermatophyta</taxon>
        <taxon>Magnoliopsida</taxon>
        <taxon>eudicotyledons</taxon>
        <taxon>Gunneridae</taxon>
        <taxon>Pentapetalae</taxon>
        <taxon>rosids</taxon>
        <taxon>fabids</taxon>
        <taxon>Fabales</taxon>
        <taxon>Fabaceae</taxon>
        <taxon>Papilionoideae</taxon>
        <taxon>50 kb inversion clade</taxon>
        <taxon>genistoids sensu lato</taxon>
        <taxon>core genistoids</taxon>
        <taxon>Genisteae</taxon>
        <taxon>Lupinus</taxon>
    </lineage>
</organism>
<keyword evidence="1" id="KW-0812">Transmembrane</keyword>
<keyword evidence="1" id="KW-0472">Membrane</keyword>
<dbReference type="PANTHER" id="PTHR36767:SF1">
    <property type="entry name" value="OS05G0126200 PROTEIN"/>
    <property type="match status" value="1"/>
</dbReference>
<feature type="transmembrane region" description="Helical" evidence="1">
    <location>
        <begin position="136"/>
        <end position="160"/>
    </location>
</feature>
<evidence type="ECO:0000313" key="2">
    <source>
        <dbReference type="EMBL" id="KAE9619573.1"/>
    </source>
</evidence>
<proteinExistence type="predicted"/>
<dbReference type="EMBL" id="WOCE01000002">
    <property type="protein sequence ID" value="KAE9619573.1"/>
    <property type="molecule type" value="Genomic_DNA"/>
</dbReference>
<evidence type="ECO:0000313" key="3">
    <source>
        <dbReference type="Proteomes" id="UP000447434"/>
    </source>
</evidence>
<reference evidence="3" key="1">
    <citation type="journal article" date="2020" name="Nat. Commun.">
        <title>Genome sequence of the cluster root forming white lupin.</title>
        <authorList>
            <person name="Hufnagel B."/>
            <person name="Marques A."/>
            <person name="Soriano A."/>
            <person name="Marques L."/>
            <person name="Divol F."/>
            <person name="Doumas P."/>
            <person name="Sallet E."/>
            <person name="Mancinotti D."/>
            <person name="Carrere S."/>
            <person name="Marande W."/>
            <person name="Arribat S."/>
            <person name="Keller J."/>
            <person name="Huneau C."/>
            <person name="Blein T."/>
            <person name="Aime D."/>
            <person name="Laguerre M."/>
            <person name="Taylor J."/>
            <person name="Schubert V."/>
            <person name="Nelson M."/>
            <person name="Geu-Flores F."/>
            <person name="Crespi M."/>
            <person name="Gallardo-Guerrero K."/>
            <person name="Delaux P.-M."/>
            <person name="Salse J."/>
            <person name="Berges H."/>
            <person name="Guyot R."/>
            <person name="Gouzy J."/>
            <person name="Peret B."/>
        </authorList>
    </citation>
    <scope>NUCLEOTIDE SEQUENCE [LARGE SCALE GENOMIC DNA]</scope>
    <source>
        <strain evidence="3">cv. Amiga</strain>
    </source>
</reference>
<accession>A0A6A4R1H5</accession>
<sequence length="195" mass="22738">MENFQQCCKTQLFFQSAWVLMRNSKAEAAFYILCAKLKQRNGIRSPKEHYTSYLTLISENLHFTNIQWPFNGTVSCCFCVSKAWSLLPSSWGIAQQRPQWLPIWNQFHSLTDTRLPKRRPSDKPCRKRASLKPPGMCIPFSVILVSFTNLILQLKLFFFLNGFRPYAWVQYTPGEPILPNNPNRVMIYSPTKSSY</sequence>
<dbReference type="OrthoDB" id="1921449at2759"/>